<gene>
    <name evidence="1" type="ORF">CY34DRAFT_727972</name>
</gene>
<dbReference type="AlphaFoldDB" id="A0A0D0AMR6"/>
<evidence type="ECO:0000313" key="2">
    <source>
        <dbReference type="Proteomes" id="UP000054485"/>
    </source>
</evidence>
<proteinExistence type="predicted"/>
<organism evidence="1 2">
    <name type="scientific">Suillus luteus UH-Slu-Lm8-n1</name>
    <dbReference type="NCBI Taxonomy" id="930992"/>
    <lineage>
        <taxon>Eukaryota</taxon>
        <taxon>Fungi</taxon>
        <taxon>Dikarya</taxon>
        <taxon>Basidiomycota</taxon>
        <taxon>Agaricomycotina</taxon>
        <taxon>Agaricomycetes</taxon>
        <taxon>Agaricomycetidae</taxon>
        <taxon>Boletales</taxon>
        <taxon>Suillineae</taxon>
        <taxon>Suillaceae</taxon>
        <taxon>Suillus</taxon>
    </lineage>
</organism>
<reference evidence="2" key="2">
    <citation type="submission" date="2015-01" db="EMBL/GenBank/DDBJ databases">
        <title>Evolutionary Origins and Diversification of the Mycorrhizal Mutualists.</title>
        <authorList>
            <consortium name="DOE Joint Genome Institute"/>
            <consortium name="Mycorrhizal Genomics Consortium"/>
            <person name="Kohler A."/>
            <person name="Kuo A."/>
            <person name="Nagy L.G."/>
            <person name="Floudas D."/>
            <person name="Copeland A."/>
            <person name="Barry K.W."/>
            <person name="Cichocki N."/>
            <person name="Veneault-Fourrey C."/>
            <person name="LaButti K."/>
            <person name="Lindquist E.A."/>
            <person name="Lipzen A."/>
            <person name="Lundell T."/>
            <person name="Morin E."/>
            <person name="Murat C."/>
            <person name="Riley R."/>
            <person name="Ohm R."/>
            <person name="Sun H."/>
            <person name="Tunlid A."/>
            <person name="Henrissat B."/>
            <person name="Grigoriev I.V."/>
            <person name="Hibbett D.S."/>
            <person name="Martin F."/>
        </authorList>
    </citation>
    <scope>NUCLEOTIDE SEQUENCE [LARGE SCALE GENOMIC DNA]</scope>
    <source>
        <strain evidence="2">UH-Slu-Lm8-n1</strain>
    </source>
</reference>
<keyword evidence="2" id="KW-1185">Reference proteome</keyword>
<dbReference type="Proteomes" id="UP000054485">
    <property type="component" value="Unassembled WGS sequence"/>
</dbReference>
<dbReference type="HOGENOM" id="CLU_1161807_0_0_1"/>
<dbReference type="STRING" id="930992.A0A0D0AMR6"/>
<dbReference type="EMBL" id="KN835220">
    <property type="protein sequence ID" value="KIK43126.1"/>
    <property type="molecule type" value="Genomic_DNA"/>
</dbReference>
<accession>A0A0D0AMR6</accession>
<sequence>MVLQATGSATQYMLLTQYKLLLNYYVERTDQHIFFLASQSHFKSLPCTESDIRNNNEPRFRLYNATKGVCGCLVYFKTSTCVIYARTSCCQAHISDCNTTCRAPSTPLGKARTLAFRDPGVHLLLLPASREMVELSVDGYREWHDELRVSYFVHALIDELRSYEVDVEANWLEQTLTSRLISSAEESDVVKRSYSLLHDVRDATFNFVQDVFRDGSPGQTERQFIRAGDVDENLVSSIS</sequence>
<evidence type="ECO:0000313" key="1">
    <source>
        <dbReference type="EMBL" id="KIK43126.1"/>
    </source>
</evidence>
<dbReference type="InParanoid" id="A0A0D0AMR6"/>
<reference evidence="1 2" key="1">
    <citation type="submission" date="2014-04" db="EMBL/GenBank/DDBJ databases">
        <authorList>
            <consortium name="DOE Joint Genome Institute"/>
            <person name="Kuo A."/>
            <person name="Ruytinx J."/>
            <person name="Rineau F."/>
            <person name="Colpaert J."/>
            <person name="Kohler A."/>
            <person name="Nagy L.G."/>
            <person name="Floudas D."/>
            <person name="Copeland A."/>
            <person name="Barry K.W."/>
            <person name="Cichocki N."/>
            <person name="Veneault-Fourrey C."/>
            <person name="LaButti K."/>
            <person name="Lindquist E.A."/>
            <person name="Lipzen A."/>
            <person name="Lundell T."/>
            <person name="Morin E."/>
            <person name="Murat C."/>
            <person name="Sun H."/>
            <person name="Tunlid A."/>
            <person name="Henrissat B."/>
            <person name="Grigoriev I.V."/>
            <person name="Hibbett D.S."/>
            <person name="Martin F."/>
            <person name="Nordberg H.P."/>
            <person name="Cantor M.N."/>
            <person name="Hua S.X."/>
        </authorList>
    </citation>
    <scope>NUCLEOTIDE SEQUENCE [LARGE SCALE GENOMIC DNA]</scope>
    <source>
        <strain evidence="1 2">UH-Slu-Lm8-n1</strain>
    </source>
</reference>
<protein>
    <submittedName>
        <fullName evidence="1">Uncharacterized protein</fullName>
    </submittedName>
</protein>
<name>A0A0D0AMR6_9AGAM</name>